<sequence>MSETAYWGCGVEGVRRNSVLVQHAVRTEGTTAWCGASVRPVMIDGWHVPFVPTGTASCRECARRWEQAAKMAQKTALQGP</sequence>
<gene>
    <name evidence="1" type="ORF">FHU36_003299</name>
</gene>
<evidence type="ECO:0000313" key="1">
    <source>
        <dbReference type="EMBL" id="MBB6346790.1"/>
    </source>
</evidence>
<dbReference type="AlphaFoldDB" id="A0A7X0EZJ6"/>
<accession>A0A7X0EZJ6</accession>
<evidence type="ECO:0008006" key="3">
    <source>
        <dbReference type="Google" id="ProtNLM"/>
    </source>
</evidence>
<reference evidence="1 2" key="1">
    <citation type="submission" date="2020-08" db="EMBL/GenBank/DDBJ databases">
        <title>Sequencing the genomes of 1000 actinobacteria strains.</title>
        <authorList>
            <person name="Klenk H.-P."/>
        </authorList>
    </citation>
    <scope>NUCLEOTIDE SEQUENCE [LARGE SCALE GENOMIC DNA]</scope>
    <source>
        <strain evidence="1 2">DSM 45913</strain>
    </source>
</reference>
<protein>
    <recommendedName>
        <fullName evidence="3">Zinc-finger</fullName>
    </recommendedName>
</protein>
<proteinExistence type="predicted"/>
<keyword evidence="2" id="KW-1185">Reference proteome</keyword>
<comment type="caution">
    <text evidence="1">The sequence shown here is derived from an EMBL/GenBank/DDBJ whole genome shotgun (WGS) entry which is preliminary data.</text>
</comment>
<dbReference type="Proteomes" id="UP000583800">
    <property type="component" value="Unassembled WGS sequence"/>
</dbReference>
<evidence type="ECO:0000313" key="2">
    <source>
        <dbReference type="Proteomes" id="UP000583800"/>
    </source>
</evidence>
<dbReference type="EMBL" id="JACHJB010000001">
    <property type="protein sequence ID" value="MBB6346790.1"/>
    <property type="molecule type" value="Genomic_DNA"/>
</dbReference>
<name>A0A7X0EZJ6_9ACTN</name>
<organism evidence="1 2">
    <name type="scientific">Nonomuraea muscovyensis</name>
    <dbReference type="NCBI Taxonomy" id="1124761"/>
    <lineage>
        <taxon>Bacteria</taxon>
        <taxon>Bacillati</taxon>
        <taxon>Actinomycetota</taxon>
        <taxon>Actinomycetes</taxon>
        <taxon>Streptosporangiales</taxon>
        <taxon>Streptosporangiaceae</taxon>
        <taxon>Nonomuraea</taxon>
    </lineage>
</organism>